<dbReference type="Pfam" id="PF12780">
    <property type="entry name" value="AAA_8"/>
    <property type="match status" value="1"/>
</dbReference>
<dbReference type="GO" id="GO:0005874">
    <property type="term" value="C:microtubule"/>
    <property type="evidence" value="ECO:0007669"/>
    <property type="project" value="UniProtKB-KW"/>
</dbReference>
<comment type="caution">
    <text evidence="14">The sequence shown here is derived from an EMBL/GenBank/DDBJ whole genome shotgun (WGS) entry which is preliminary data.</text>
</comment>
<dbReference type="GO" id="GO:0007018">
    <property type="term" value="P:microtubule-based movement"/>
    <property type="evidence" value="ECO:0007669"/>
    <property type="project" value="InterPro"/>
</dbReference>
<dbReference type="InterPro" id="IPR026983">
    <property type="entry name" value="DHC"/>
</dbReference>
<organism evidence="14 15">
    <name type="scientific">Tetrabaena socialis</name>
    <dbReference type="NCBI Taxonomy" id="47790"/>
    <lineage>
        <taxon>Eukaryota</taxon>
        <taxon>Viridiplantae</taxon>
        <taxon>Chlorophyta</taxon>
        <taxon>core chlorophytes</taxon>
        <taxon>Chlorophyceae</taxon>
        <taxon>CS clade</taxon>
        <taxon>Chlamydomonadales</taxon>
        <taxon>Tetrabaenaceae</taxon>
        <taxon>Tetrabaena</taxon>
    </lineage>
</organism>
<keyword evidence="9" id="KW-0969">Cilium</keyword>
<evidence type="ECO:0000256" key="3">
    <source>
        <dbReference type="ARBA" id="ARBA00022490"/>
    </source>
</evidence>
<keyword evidence="5" id="KW-0547">Nucleotide-binding</keyword>
<comment type="subcellular location">
    <subcellularLocation>
        <location evidence="1">Cytoplasm</location>
        <location evidence="1">Cytoskeleton</location>
        <location evidence="1">Cilium axoneme</location>
    </subcellularLocation>
</comment>
<gene>
    <name evidence="14" type="ORF">TSOC_014914</name>
</gene>
<dbReference type="OrthoDB" id="447173at2759"/>
<dbReference type="AlphaFoldDB" id="A0A2J7ZGA7"/>
<evidence type="ECO:0000256" key="4">
    <source>
        <dbReference type="ARBA" id="ARBA00022701"/>
    </source>
</evidence>
<keyword evidence="4" id="KW-0493">Microtubule</keyword>
<dbReference type="InterPro" id="IPR027417">
    <property type="entry name" value="P-loop_NTPase"/>
</dbReference>
<dbReference type="GO" id="GO:0005524">
    <property type="term" value="F:ATP binding"/>
    <property type="evidence" value="ECO:0007669"/>
    <property type="project" value="UniProtKB-KW"/>
</dbReference>
<evidence type="ECO:0000256" key="2">
    <source>
        <dbReference type="ARBA" id="ARBA00008887"/>
    </source>
</evidence>
<keyword evidence="15" id="KW-1185">Reference proteome</keyword>
<name>A0A2J7ZGA7_9CHLO</name>
<keyword evidence="3" id="KW-0963">Cytoplasm</keyword>
<accession>A0A2J7ZGA7</accession>
<dbReference type="GO" id="GO:0045505">
    <property type="term" value="F:dynein intermediate chain binding"/>
    <property type="evidence" value="ECO:0007669"/>
    <property type="project" value="InterPro"/>
</dbReference>
<evidence type="ECO:0000256" key="5">
    <source>
        <dbReference type="ARBA" id="ARBA00022741"/>
    </source>
</evidence>
<dbReference type="InterPro" id="IPR024317">
    <property type="entry name" value="Dynein_heavy_chain_D4_dom"/>
</dbReference>
<evidence type="ECO:0000313" key="14">
    <source>
        <dbReference type="EMBL" id="PNG99310.1"/>
    </source>
</evidence>
<evidence type="ECO:0000256" key="9">
    <source>
        <dbReference type="ARBA" id="ARBA00023069"/>
    </source>
</evidence>
<sequence>VLERVARFDRVLSQPGGSILLCGNSGVGRRSLMLLLAYMHNMEFFTPKMTKTYDLKSFRNDLKEVLRRAGVEGKPVLLFLEDHQLVQASFLELINSLLSGGEVPGLFTPEELAKELAPLDKARDEDPLYTGPSNSYAFFSYRVKRNMHIAVSMDPSNDLFRSRCEANPALFTRCSVQWLEGWNTKGLNQIAASRLKDVVASSPELKKLGADKLIGHLVYMH</sequence>
<keyword evidence="8" id="KW-0175">Coiled coil</keyword>
<evidence type="ECO:0000256" key="12">
    <source>
        <dbReference type="ARBA" id="ARBA00023273"/>
    </source>
</evidence>
<keyword evidence="10" id="KW-0505">Motor protein</keyword>
<dbReference type="PANTHER" id="PTHR45703:SF22">
    <property type="entry name" value="DYNEIN CYTOPLASMIC 2 HEAVY CHAIN 1"/>
    <property type="match status" value="1"/>
</dbReference>
<evidence type="ECO:0000256" key="8">
    <source>
        <dbReference type="ARBA" id="ARBA00023054"/>
    </source>
</evidence>
<keyword evidence="11" id="KW-0206">Cytoskeleton</keyword>
<dbReference type="PANTHER" id="PTHR45703">
    <property type="entry name" value="DYNEIN HEAVY CHAIN"/>
    <property type="match status" value="1"/>
</dbReference>
<dbReference type="EMBL" id="PGGS01003307">
    <property type="protein sequence ID" value="PNG99310.1"/>
    <property type="molecule type" value="Genomic_DNA"/>
</dbReference>
<feature type="domain" description="Dynein heavy chain AAA module D4" evidence="13">
    <location>
        <begin position="2"/>
        <end position="221"/>
    </location>
</feature>
<keyword evidence="12" id="KW-0966">Cell projection</keyword>
<dbReference type="Proteomes" id="UP000236333">
    <property type="component" value="Unassembled WGS sequence"/>
</dbReference>
<keyword evidence="6" id="KW-0067">ATP-binding</keyword>
<evidence type="ECO:0000256" key="11">
    <source>
        <dbReference type="ARBA" id="ARBA00023212"/>
    </source>
</evidence>
<evidence type="ECO:0000259" key="13">
    <source>
        <dbReference type="Pfam" id="PF12780"/>
    </source>
</evidence>
<dbReference type="GO" id="GO:0030286">
    <property type="term" value="C:dynein complex"/>
    <property type="evidence" value="ECO:0007669"/>
    <property type="project" value="UniProtKB-KW"/>
</dbReference>
<evidence type="ECO:0000256" key="10">
    <source>
        <dbReference type="ARBA" id="ARBA00023175"/>
    </source>
</evidence>
<keyword evidence="7" id="KW-0243">Dynein</keyword>
<evidence type="ECO:0000256" key="7">
    <source>
        <dbReference type="ARBA" id="ARBA00023017"/>
    </source>
</evidence>
<feature type="non-terminal residue" evidence="14">
    <location>
        <position position="1"/>
    </location>
</feature>
<evidence type="ECO:0000256" key="1">
    <source>
        <dbReference type="ARBA" id="ARBA00004430"/>
    </source>
</evidence>
<dbReference type="GO" id="GO:0051959">
    <property type="term" value="F:dynein light intermediate chain binding"/>
    <property type="evidence" value="ECO:0007669"/>
    <property type="project" value="InterPro"/>
</dbReference>
<evidence type="ECO:0000256" key="6">
    <source>
        <dbReference type="ARBA" id="ARBA00022840"/>
    </source>
</evidence>
<feature type="non-terminal residue" evidence="14">
    <location>
        <position position="221"/>
    </location>
</feature>
<dbReference type="FunFam" id="3.40.50.300:FF:001810">
    <property type="entry name" value="Cytoplasmic dynein 2 heavy chain 1"/>
    <property type="match status" value="1"/>
</dbReference>
<comment type="similarity">
    <text evidence="2">Belongs to the dynein heavy chain family.</text>
</comment>
<reference evidence="14 15" key="1">
    <citation type="journal article" date="2017" name="Mol. Biol. Evol.">
        <title>The 4-celled Tetrabaena socialis nuclear genome reveals the essential components for genetic control of cell number at the origin of multicellularity in the volvocine lineage.</title>
        <authorList>
            <person name="Featherston J."/>
            <person name="Arakaki Y."/>
            <person name="Hanschen E.R."/>
            <person name="Ferris P.J."/>
            <person name="Michod R.E."/>
            <person name="Olson B.J.S.C."/>
            <person name="Nozaki H."/>
            <person name="Durand P.M."/>
        </authorList>
    </citation>
    <scope>NUCLEOTIDE SEQUENCE [LARGE SCALE GENOMIC DNA]</scope>
    <source>
        <strain evidence="14 15">NIES-571</strain>
    </source>
</reference>
<dbReference type="SUPFAM" id="SSF52540">
    <property type="entry name" value="P-loop containing nucleoside triphosphate hydrolases"/>
    <property type="match status" value="1"/>
</dbReference>
<protein>
    <submittedName>
        <fullName evidence="14">Cytoplasmic dynein 2 heavy chain 1</fullName>
    </submittedName>
</protein>
<evidence type="ECO:0000313" key="15">
    <source>
        <dbReference type="Proteomes" id="UP000236333"/>
    </source>
</evidence>
<dbReference type="Gene3D" id="3.40.50.300">
    <property type="entry name" value="P-loop containing nucleotide triphosphate hydrolases"/>
    <property type="match status" value="1"/>
</dbReference>
<proteinExistence type="inferred from homology"/>
<dbReference type="GO" id="GO:0005930">
    <property type="term" value="C:axoneme"/>
    <property type="evidence" value="ECO:0007669"/>
    <property type="project" value="UniProtKB-SubCell"/>
</dbReference>